<keyword evidence="7 10" id="KW-0418">Kinase</keyword>
<dbReference type="InterPro" id="IPR036043">
    <property type="entry name" value="Phosphoglycerate_kinase_sf"/>
</dbReference>
<comment type="similarity">
    <text evidence="10">Belongs to the phosphoglycerate kinase family.</text>
</comment>
<organism evidence="11 12">
    <name type="scientific">Streptomyces atratus</name>
    <dbReference type="NCBI Taxonomy" id="1893"/>
    <lineage>
        <taxon>Bacteria</taxon>
        <taxon>Bacillati</taxon>
        <taxon>Actinomycetota</taxon>
        <taxon>Actinomycetes</taxon>
        <taxon>Kitasatosporales</taxon>
        <taxon>Streptomycetaceae</taxon>
        <taxon>Streptomyces</taxon>
    </lineage>
</organism>
<proteinExistence type="inferred from homology"/>
<keyword evidence="9" id="KW-0324">Glycolysis</keyword>
<dbReference type="GO" id="GO:0005829">
    <property type="term" value="C:cytosol"/>
    <property type="evidence" value="ECO:0007669"/>
    <property type="project" value="TreeGrafter"/>
</dbReference>
<dbReference type="InterPro" id="IPR001576">
    <property type="entry name" value="Phosphoglycerate_kinase"/>
</dbReference>
<gene>
    <name evidence="11" type="primary">pgk</name>
    <name evidence="11" type="ORF">C5746_04670</name>
</gene>
<dbReference type="GO" id="GO:0043531">
    <property type="term" value="F:ADP binding"/>
    <property type="evidence" value="ECO:0007669"/>
    <property type="project" value="TreeGrafter"/>
</dbReference>
<evidence type="ECO:0000256" key="8">
    <source>
        <dbReference type="ARBA" id="ARBA00022840"/>
    </source>
</evidence>
<reference evidence="11 12" key="1">
    <citation type="journal article" date="2018" name="Front. Microbiol.">
        <title>Genome Sequencing of Streptomyces atratus SCSIOZH16 and Activation Production of Nocardamine via Metabolic Engineering.</title>
        <authorList>
            <person name="Li Y."/>
            <person name="Zhang C."/>
            <person name="Liu C."/>
            <person name="Ju J."/>
            <person name="Ma J."/>
        </authorList>
    </citation>
    <scope>NUCLEOTIDE SEQUENCE [LARGE SCALE GENOMIC DNA]</scope>
    <source>
        <strain evidence="11 12">SCSIO_ZH16</strain>
    </source>
</reference>
<evidence type="ECO:0000256" key="5">
    <source>
        <dbReference type="ARBA" id="ARBA00022679"/>
    </source>
</evidence>
<comment type="pathway">
    <text evidence="2">Carbohydrate degradation; glycolysis; pyruvate from D-glyceraldehyde 3-phosphate: step 2/5.</text>
</comment>
<accession>A0A2Z5J8Y8</accession>
<evidence type="ECO:0000313" key="11">
    <source>
        <dbReference type="EMBL" id="AXE76355.1"/>
    </source>
</evidence>
<dbReference type="GO" id="GO:0006094">
    <property type="term" value="P:gluconeogenesis"/>
    <property type="evidence" value="ECO:0007669"/>
    <property type="project" value="TreeGrafter"/>
</dbReference>
<name>A0A2Z5J8Y8_STRAR</name>
<dbReference type="SUPFAM" id="SSF53748">
    <property type="entry name" value="Phosphoglycerate kinase"/>
    <property type="match status" value="1"/>
</dbReference>
<evidence type="ECO:0000256" key="10">
    <source>
        <dbReference type="RuleBase" id="RU000532"/>
    </source>
</evidence>
<dbReference type="EMBL" id="CP027306">
    <property type="protein sequence ID" value="AXE76355.1"/>
    <property type="molecule type" value="Genomic_DNA"/>
</dbReference>
<protein>
    <recommendedName>
        <fullName evidence="4 10">Phosphoglycerate kinase</fullName>
        <ecNumber evidence="3 10">2.7.2.3</ecNumber>
    </recommendedName>
</protein>
<dbReference type="PRINTS" id="PR00477">
    <property type="entry name" value="PHGLYCKINASE"/>
</dbReference>
<dbReference type="Gene3D" id="3.40.50.1260">
    <property type="entry name" value="Phosphoglycerate kinase, N-terminal domain"/>
    <property type="match status" value="2"/>
</dbReference>
<dbReference type="KEGG" id="sata:C5746_04670"/>
<evidence type="ECO:0000256" key="7">
    <source>
        <dbReference type="ARBA" id="ARBA00022777"/>
    </source>
</evidence>
<evidence type="ECO:0000256" key="9">
    <source>
        <dbReference type="ARBA" id="ARBA00023152"/>
    </source>
</evidence>
<dbReference type="PANTHER" id="PTHR11406:SF23">
    <property type="entry name" value="PHOSPHOGLYCERATE KINASE 1, CHLOROPLASTIC-RELATED"/>
    <property type="match status" value="1"/>
</dbReference>
<evidence type="ECO:0000256" key="2">
    <source>
        <dbReference type="ARBA" id="ARBA00004838"/>
    </source>
</evidence>
<evidence type="ECO:0000313" key="12">
    <source>
        <dbReference type="Proteomes" id="UP000252698"/>
    </source>
</evidence>
<dbReference type="UniPathway" id="UPA00109">
    <property type="reaction ID" value="UER00185"/>
</dbReference>
<dbReference type="GO" id="GO:0005524">
    <property type="term" value="F:ATP binding"/>
    <property type="evidence" value="ECO:0007669"/>
    <property type="project" value="UniProtKB-KW"/>
</dbReference>
<comment type="catalytic activity">
    <reaction evidence="1 10">
        <text>(2R)-3-phosphoglycerate + ATP = (2R)-3-phospho-glyceroyl phosphate + ADP</text>
        <dbReference type="Rhea" id="RHEA:14801"/>
        <dbReference type="ChEBI" id="CHEBI:30616"/>
        <dbReference type="ChEBI" id="CHEBI:57604"/>
        <dbReference type="ChEBI" id="CHEBI:58272"/>
        <dbReference type="ChEBI" id="CHEBI:456216"/>
        <dbReference type="EC" id="2.7.2.3"/>
    </reaction>
</comment>
<dbReference type="PANTHER" id="PTHR11406">
    <property type="entry name" value="PHOSPHOGLYCERATE KINASE"/>
    <property type="match status" value="1"/>
</dbReference>
<sequence>MLPLIKAIAAQDAPRSLLDRCIVWGERWIFSAGFNVVSGMRDVSRIDAEVADIARLANAGARVSVLSHQGRYKDGSAQHLGDVATYLSGRLGKEVIYVPENTTESAVDHSRALAPGGVALFGNTRHHPGEESNDPALAAQFARLGDAVAVGGFSKAHREHASNTGLLKCLPGWAAHSLLIELERLSPWSGADPSVPSLAVLGGVKPEKTLVGLRSLSQTYDVVVPAGAVLNHVLRAQGYQVAKSELGEEPERCTKATLEILGSAAARIHVPNRVIIARRSGGSFADPREIRITEGIPSGFAIVDFFLESWLQDLMREFASIGCRAVIAGTPSLYLQGFGHASTQLLDWASAPRVKAILLGGDTVSELPFAGPTSTGGGSALCYLGEVDLPVLRALRENAATPWTET</sequence>
<keyword evidence="5 10" id="KW-0808">Transferase</keyword>
<dbReference type="Pfam" id="PF00162">
    <property type="entry name" value="PGK"/>
    <property type="match status" value="1"/>
</dbReference>
<dbReference type="GO" id="GO:0004618">
    <property type="term" value="F:phosphoglycerate kinase activity"/>
    <property type="evidence" value="ECO:0007669"/>
    <property type="project" value="UniProtKB-EC"/>
</dbReference>
<evidence type="ECO:0000256" key="6">
    <source>
        <dbReference type="ARBA" id="ARBA00022741"/>
    </source>
</evidence>
<evidence type="ECO:0000256" key="4">
    <source>
        <dbReference type="ARBA" id="ARBA00016471"/>
    </source>
</evidence>
<dbReference type="EC" id="2.7.2.3" evidence="3 10"/>
<dbReference type="GO" id="GO:0006096">
    <property type="term" value="P:glycolytic process"/>
    <property type="evidence" value="ECO:0007669"/>
    <property type="project" value="UniProtKB-UniPathway"/>
</dbReference>
<evidence type="ECO:0000256" key="1">
    <source>
        <dbReference type="ARBA" id="ARBA00000642"/>
    </source>
</evidence>
<dbReference type="InterPro" id="IPR015824">
    <property type="entry name" value="Phosphoglycerate_kinase_N"/>
</dbReference>
<keyword evidence="8" id="KW-0067">ATP-binding</keyword>
<dbReference type="AlphaFoldDB" id="A0A2Z5J8Y8"/>
<evidence type="ECO:0000256" key="3">
    <source>
        <dbReference type="ARBA" id="ARBA00013061"/>
    </source>
</evidence>
<dbReference type="Proteomes" id="UP000252698">
    <property type="component" value="Chromosome"/>
</dbReference>
<keyword evidence="6" id="KW-0547">Nucleotide-binding</keyword>